<dbReference type="PANTHER" id="PTHR43329">
    <property type="entry name" value="EPOXIDE HYDROLASE"/>
    <property type="match status" value="1"/>
</dbReference>
<dbReference type="AlphaFoldDB" id="A0AB38MSW6"/>
<evidence type="ECO:0000313" key="3">
    <source>
        <dbReference type="Proteomes" id="UP000309601"/>
    </source>
</evidence>
<dbReference type="InterPro" id="IPR000073">
    <property type="entry name" value="AB_hydrolase_1"/>
</dbReference>
<evidence type="ECO:0000259" key="1">
    <source>
        <dbReference type="Pfam" id="PF00561"/>
    </source>
</evidence>
<gene>
    <name evidence="2" type="ORF">E3Q02_03555</name>
</gene>
<feature type="domain" description="AB hydrolase-1" evidence="1">
    <location>
        <begin position="28"/>
        <end position="84"/>
    </location>
</feature>
<comment type="caution">
    <text evidence="2">The sequence shown here is derived from an EMBL/GenBank/DDBJ whole genome shotgun (WGS) entry which is preliminary data.</text>
</comment>
<dbReference type="Proteomes" id="UP000309601">
    <property type="component" value="Unassembled WGS sequence"/>
</dbReference>
<name>A0AB38MSW6_9BASI</name>
<reference evidence="2 3" key="1">
    <citation type="submission" date="2019-03" db="EMBL/GenBank/DDBJ databases">
        <title>Sequencing 25 genomes of Wallemia mellicola.</title>
        <authorList>
            <person name="Gostincar C."/>
        </authorList>
    </citation>
    <scope>NUCLEOTIDE SEQUENCE [LARGE SCALE GENOMIC DNA]</scope>
    <source>
        <strain evidence="2 3">EXF-1274</strain>
    </source>
</reference>
<proteinExistence type="predicted"/>
<dbReference type="Pfam" id="PF00561">
    <property type="entry name" value="Abhydrolase_1"/>
    <property type="match status" value="1"/>
</dbReference>
<organism evidence="2 3">
    <name type="scientific">Wallemia mellicola</name>
    <dbReference type="NCBI Taxonomy" id="1708541"/>
    <lineage>
        <taxon>Eukaryota</taxon>
        <taxon>Fungi</taxon>
        <taxon>Dikarya</taxon>
        <taxon>Basidiomycota</taxon>
        <taxon>Wallemiomycotina</taxon>
        <taxon>Wallemiomycetes</taxon>
        <taxon>Wallemiales</taxon>
        <taxon>Wallemiaceae</taxon>
        <taxon>Wallemia</taxon>
    </lineage>
</organism>
<accession>A0AB38MSW6</accession>
<sequence length="277" mass="31320">MIVEHKSAKVHSGINIAYTTRGNPAQRVILLIHGYPQTRHSMTKLQNLLSDAGYFTVAVDYRGAGGSSITTDGYEKMTMSADLHSAMIAVAQAMQFRDSVEALVFMECPLPGTSQYDLCVKDRNIASDDIFHFFFHQPRDLPELLTQGKESQYLQHFYDRLSFKPGCMSKDDVDEYVRAFSRVGRMRAGFELYRAFRRDEQDVKANLAEFGKLSIPVLATGGEHSLFTTLIEGMAAEVAYQYDFGRVRDSAHWVSEENANGLFDLVSWFLKKHLDCT</sequence>
<protein>
    <submittedName>
        <fullName evidence="2">Alpha/beta-hydrolase</fullName>
    </submittedName>
</protein>
<dbReference type="SUPFAM" id="SSF53474">
    <property type="entry name" value="alpha/beta-Hydrolases"/>
    <property type="match status" value="1"/>
</dbReference>
<dbReference type="Gene3D" id="3.40.50.1820">
    <property type="entry name" value="alpha/beta hydrolase"/>
    <property type="match status" value="2"/>
</dbReference>
<dbReference type="InterPro" id="IPR029058">
    <property type="entry name" value="AB_hydrolase_fold"/>
</dbReference>
<evidence type="ECO:0000313" key="2">
    <source>
        <dbReference type="EMBL" id="TIC62347.1"/>
    </source>
</evidence>
<dbReference type="EMBL" id="SPRW01000048">
    <property type="protein sequence ID" value="TIC62347.1"/>
    <property type="molecule type" value="Genomic_DNA"/>
</dbReference>